<evidence type="ECO:0000313" key="2">
    <source>
        <dbReference type="EMBL" id="JAH51627.1"/>
    </source>
</evidence>
<reference evidence="2" key="1">
    <citation type="submission" date="2014-11" db="EMBL/GenBank/DDBJ databases">
        <authorList>
            <person name="Amaro Gonzalez C."/>
        </authorList>
    </citation>
    <scope>NUCLEOTIDE SEQUENCE</scope>
</reference>
<protein>
    <submittedName>
        <fullName evidence="2">Uncharacterized protein</fullName>
    </submittedName>
</protein>
<organism evidence="2">
    <name type="scientific">Anguilla anguilla</name>
    <name type="common">European freshwater eel</name>
    <name type="synonym">Muraena anguilla</name>
    <dbReference type="NCBI Taxonomy" id="7936"/>
    <lineage>
        <taxon>Eukaryota</taxon>
        <taxon>Metazoa</taxon>
        <taxon>Chordata</taxon>
        <taxon>Craniata</taxon>
        <taxon>Vertebrata</taxon>
        <taxon>Euteleostomi</taxon>
        <taxon>Actinopterygii</taxon>
        <taxon>Neopterygii</taxon>
        <taxon>Teleostei</taxon>
        <taxon>Anguilliformes</taxon>
        <taxon>Anguillidae</taxon>
        <taxon>Anguilla</taxon>
    </lineage>
</organism>
<name>A0A0E9TDV4_ANGAN</name>
<dbReference type="EMBL" id="GBXM01056950">
    <property type="protein sequence ID" value="JAH51627.1"/>
    <property type="molecule type" value="Transcribed_RNA"/>
</dbReference>
<accession>A0A0E9TDV4</accession>
<reference evidence="2" key="2">
    <citation type="journal article" date="2015" name="Fish Shellfish Immunol.">
        <title>Early steps in the European eel (Anguilla anguilla)-Vibrio vulnificus interaction in the gills: Role of the RtxA13 toxin.</title>
        <authorList>
            <person name="Callol A."/>
            <person name="Pajuelo D."/>
            <person name="Ebbesson L."/>
            <person name="Teles M."/>
            <person name="MacKenzie S."/>
            <person name="Amaro C."/>
        </authorList>
    </citation>
    <scope>NUCLEOTIDE SEQUENCE</scope>
</reference>
<feature type="region of interest" description="Disordered" evidence="1">
    <location>
        <begin position="1"/>
        <end position="45"/>
    </location>
</feature>
<dbReference type="AlphaFoldDB" id="A0A0E9TDV4"/>
<feature type="compositionally biased region" description="Polar residues" evidence="1">
    <location>
        <begin position="1"/>
        <end position="23"/>
    </location>
</feature>
<proteinExistence type="predicted"/>
<sequence length="62" mass="6963">MDATGPNTTHLHTSETFSSNVQRDSTRRSHNQQDPTRKSLVKMSSNPFKGGVHIICFIYNVS</sequence>
<evidence type="ECO:0000256" key="1">
    <source>
        <dbReference type="SAM" id="MobiDB-lite"/>
    </source>
</evidence>